<dbReference type="EMBL" id="KF900926">
    <property type="protein sequence ID" value="AIF11768.1"/>
    <property type="molecule type" value="Genomic_DNA"/>
</dbReference>
<keyword evidence="1" id="KW-0859">Xylose metabolism</keyword>
<dbReference type="InterPro" id="IPR018485">
    <property type="entry name" value="FGGY_C"/>
</dbReference>
<organism evidence="10">
    <name type="scientific">uncultured marine thaumarchaeote KM3_53_E03</name>
    <dbReference type="NCBI Taxonomy" id="1456184"/>
    <lineage>
        <taxon>Archaea</taxon>
        <taxon>Nitrososphaerota</taxon>
        <taxon>environmental samples</taxon>
    </lineage>
</organism>
<dbReference type="SUPFAM" id="SSF53067">
    <property type="entry name" value="Actin-like ATPase domain"/>
    <property type="match status" value="2"/>
</dbReference>
<dbReference type="GO" id="GO:0005997">
    <property type="term" value="P:xylulose metabolic process"/>
    <property type="evidence" value="ECO:0007669"/>
    <property type="project" value="InterPro"/>
</dbReference>
<evidence type="ECO:0000256" key="1">
    <source>
        <dbReference type="ARBA" id="ARBA00022629"/>
    </source>
</evidence>
<keyword evidence="3" id="KW-0547">Nucleotide-binding</keyword>
<evidence type="ECO:0000256" key="4">
    <source>
        <dbReference type="ARBA" id="ARBA00022777"/>
    </source>
</evidence>
<evidence type="ECO:0000259" key="8">
    <source>
        <dbReference type="Pfam" id="PF00370"/>
    </source>
</evidence>
<keyword evidence="2 7" id="KW-0808">Transferase</keyword>
<dbReference type="PIRSF" id="PIRSF000538">
    <property type="entry name" value="GlpK"/>
    <property type="match status" value="1"/>
</dbReference>
<keyword evidence="6" id="KW-0119">Carbohydrate metabolism</keyword>
<sequence length="494" mass="53856">MGIDVGTSGVKVLLINTEGNIVSEATTQQNVIQVNPTWTEQDPETWWQNTISSINKVLSDSSSLPYPIDISCIGITGQMHSSVFLDNSGDSIRPAILWNDSRTTLQCKHIHDSVGMDFLYNEIGNLALEGFTAPKILWLQENEPHHYERVHRVIMPKDYIRYRMTGELGTDHSDAAGTILYNVRTKKWSNKLLKALNIDPDILPQICDSTDICGSVSNLIASELGLKKGTPVVFGGADNAVGAVSSGVVTTGQTQSSLGTSGTLLTLISKPNVTKEMNLHLFTHCISDKWYLMGTILSAGNSLKWLKETFASKQTYESLVKNSSQIGPGAEGLIFLPYLNGERTPHNNPNARGVFFGIHSGHTLSHFTKAVLEGVCFAIKDTSEIIKTLGISLNNIRGIGGGNQNRTWRQIQSDVLDLPVSNISPGGGPSYGAAMLASVGVGHFSSINDCVDSWIKETDVIHPNNSNVELYQSIYETYKSLYPVLKDSFNATPL</sequence>
<name>A0A075HD17_9ARCH</name>
<evidence type="ECO:0000256" key="7">
    <source>
        <dbReference type="RuleBase" id="RU003733"/>
    </source>
</evidence>
<evidence type="ECO:0000313" key="10">
    <source>
        <dbReference type="EMBL" id="AIF11768.1"/>
    </source>
</evidence>
<dbReference type="PANTHER" id="PTHR43095">
    <property type="entry name" value="SUGAR KINASE"/>
    <property type="match status" value="1"/>
</dbReference>
<protein>
    <submittedName>
        <fullName evidence="10">Xylulokinase</fullName>
        <ecNumber evidence="10">2.7.1.17</ecNumber>
    </submittedName>
</protein>
<dbReference type="AlphaFoldDB" id="A0A075HD17"/>
<feature type="domain" description="Carbohydrate kinase FGGY N-terminal" evidence="8">
    <location>
        <begin position="1"/>
        <end position="244"/>
    </location>
</feature>
<reference evidence="10" key="1">
    <citation type="journal article" date="2014" name="Genome Biol. Evol.">
        <title>Pangenome evidence for extensive interdomain horizontal transfer affecting lineage core and shell genes in uncultured planktonic thaumarchaeota and euryarchaeota.</title>
        <authorList>
            <person name="Deschamps P."/>
            <person name="Zivanovic Y."/>
            <person name="Moreira D."/>
            <person name="Rodriguez-Valera F."/>
            <person name="Lopez-Garcia P."/>
        </authorList>
    </citation>
    <scope>NUCLEOTIDE SEQUENCE</scope>
</reference>
<keyword evidence="5" id="KW-0067">ATP-binding</keyword>
<accession>A0A075HD17</accession>
<dbReference type="InterPro" id="IPR006000">
    <property type="entry name" value="Xylulokinase"/>
</dbReference>
<keyword evidence="4 7" id="KW-0418">Kinase</keyword>
<dbReference type="Pfam" id="PF00370">
    <property type="entry name" value="FGGY_N"/>
    <property type="match status" value="1"/>
</dbReference>
<evidence type="ECO:0000256" key="2">
    <source>
        <dbReference type="ARBA" id="ARBA00022679"/>
    </source>
</evidence>
<evidence type="ECO:0000256" key="3">
    <source>
        <dbReference type="ARBA" id="ARBA00022741"/>
    </source>
</evidence>
<proteinExistence type="inferred from homology"/>
<dbReference type="InterPro" id="IPR043129">
    <property type="entry name" value="ATPase_NBD"/>
</dbReference>
<dbReference type="InterPro" id="IPR050406">
    <property type="entry name" value="FGGY_Carb_Kinase"/>
</dbReference>
<dbReference type="EC" id="2.7.1.17" evidence="10"/>
<dbReference type="GO" id="GO:0005524">
    <property type="term" value="F:ATP binding"/>
    <property type="evidence" value="ECO:0007669"/>
    <property type="project" value="UniProtKB-KW"/>
</dbReference>
<dbReference type="NCBIfam" id="TIGR01312">
    <property type="entry name" value="XylB"/>
    <property type="match status" value="1"/>
</dbReference>
<evidence type="ECO:0000259" key="9">
    <source>
        <dbReference type="Pfam" id="PF02782"/>
    </source>
</evidence>
<dbReference type="InterPro" id="IPR018483">
    <property type="entry name" value="Carb_kinase_FGGY_CS"/>
</dbReference>
<dbReference type="PANTHER" id="PTHR43095:SF5">
    <property type="entry name" value="XYLULOSE KINASE"/>
    <property type="match status" value="1"/>
</dbReference>
<dbReference type="PROSITE" id="PS00445">
    <property type="entry name" value="FGGY_KINASES_2"/>
    <property type="match status" value="1"/>
</dbReference>
<dbReference type="Pfam" id="PF02782">
    <property type="entry name" value="FGGY_C"/>
    <property type="match status" value="1"/>
</dbReference>
<dbReference type="CDD" id="cd07808">
    <property type="entry name" value="ASKHA_NBD_FGGY_EcXK-like"/>
    <property type="match status" value="1"/>
</dbReference>
<dbReference type="GO" id="GO:0004856">
    <property type="term" value="F:D-xylulokinase activity"/>
    <property type="evidence" value="ECO:0007669"/>
    <property type="project" value="UniProtKB-EC"/>
</dbReference>
<dbReference type="GO" id="GO:0042732">
    <property type="term" value="P:D-xylose metabolic process"/>
    <property type="evidence" value="ECO:0007669"/>
    <property type="project" value="UniProtKB-KW"/>
</dbReference>
<dbReference type="HAMAP" id="MF_02220">
    <property type="entry name" value="XylB"/>
    <property type="match status" value="1"/>
</dbReference>
<feature type="domain" description="Carbohydrate kinase FGGY C-terminal" evidence="9">
    <location>
        <begin position="257"/>
        <end position="439"/>
    </location>
</feature>
<evidence type="ECO:0000256" key="5">
    <source>
        <dbReference type="ARBA" id="ARBA00022840"/>
    </source>
</evidence>
<evidence type="ECO:0000256" key="6">
    <source>
        <dbReference type="ARBA" id="ARBA00023277"/>
    </source>
</evidence>
<dbReference type="Gene3D" id="3.30.420.40">
    <property type="match status" value="2"/>
</dbReference>
<dbReference type="InterPro" id="IPR000577">
    <property type="entry name" value="Carb_kinase_FGGY"/>
</dbReference>
<dbReference type="InterPro" id="IPR018484">
    <property type="entry name" value="FGGY_N"/>
</dbReference>
<comment type="similarity">
    <text evidence="7">Belongs to the FGGY kinase family.</text>
</comment>
<dbReference type="PROSITE" id="PS00933">
    <property type="entry name" value="FGGY_KINASES_1"/>
    <property type="match status" value="1"/>
</dbReference>